<evidence type="ECO:0000256" key="3">
    <source>
        <dbReference type="ARBA" id="ARBA00023163"/>
    </source>
</evidence>
<dbReference type="Pfam" id="PF00392">
    <property type="entry name" value="GntR"/>
    <property type="match status" value="1"/>
</dbReference>
<dbReference type="PANTHER" id="PTHR44846:SF1">
    <property type="entry name" value="MANNOSYL-D-GLYCERATE TRANSPORT_METABOLISM SYSTEM REPRESSOR MNGR-RELATED"/>
    <property type="match status" value="1"/>
</dbReference>
<organism evidence="5 6">
    <name type="scientific">Actinoplanes derwentensis</name>
    <dbReference type="NCBI Taxonomy" id="113562"/>
    <lineage>
        <taxon>Bacteria</taxon>
        <taxon>Bacillati</taxon>
        <taxon>Actinomycetota</taxon>
        <taxon>Actinomycetes</taxon>
        <taxon>Micromonosporales</taxon>
        <taxon>Micromonosporaceae</taxon>
        <taxon>Actinoplanes</taxon>
    </lineage>
</organism>
<dbReference type="Gene3D" id="1.10.10.10">
    <property type="entry name" value="Winged helix-like DNA-binding domain superfamily/Winged helix DNA-binding domain"/>
    <property type="match status" value="1"/>
</dbReference>
<accession>A0A1H1ZNI8</accession>
<dbReference type="SUPFAM" id="SSF46785">
    <property type="entry name" value="Winged helix' DNA-binding domain"/>
    <property type="match status" value="1"/>
</dbReference>
<evidence type="ECO:0000256" key="1">
    <source>
        <dbReference type="ARBA" id="ARBA00023015"/>
    </source>
</evidence>
<evidence type="ECO:0000259" key="4">
    <source>
        <dbReference type="PROSITE" id="PS50949"/>
    </source>
</evidence>
<protein>
    <submittedName>
        <fullName evidence="5">Regulatory protein, gntR family</fullName>
    </submittedName>
</protein>
<feature type="domain" description="HTH gntR-type" evidence="4">
    <location>
        <begin position="8"/>
        <end position="76"/>
    </location>
</feature>
<keyword evidence="3" id="KW-0804">Transcription</keyword>
<reference evidence="5" key="1">
    <citation type="submission" date="2016-10" db="EMBL/GenBank/DDBJ databases">
        <authorList>
            <person name="de Groot N.N."/>
        </authorList>
    </citation>
    <scope>NUCLEOTIDE SEQUENCE [LARGE SCALE GENOMIC DNA]</scope>
    <source>
        <strain evidence="5">DSM 43941</strain>
    </source>
</reference>
<evidence type="ECO:0000313" key="5">
    <source>
        <dbReference type="EMBL" id="SDT35137.1"/>
    </source>
</evidence>
<dbReference type="AlphaFoldDB" id="A0A1H1ZNI8"/>
<evidence type="ECO:0000313" key="6">
    <source>
        <dbReference type="Proteomes" id="UP000198688"/>
    </source>
</evidence>
<dbReference type="InterPro" id="IPR036388">
    <property type="entry name" value="WH-like_DNA-bd_sf"/>
</dbReference>
<gene>
    <name evidence="5" type="ORF">SAMN04489716_3408</name>
</gene>
<dbReference type="RefSeq" id="WP_092545533.1">
    <property type="nucleotide sequence ID" value="NZ_BOMJ01000005.1"/>
</dbReference>
<dbReference type="STRING" id="113562.SAMN04489716_3408"/>
<evidence type="ECO:0000256" key="2">
    <source>
        <dbReference type="ARBA" id="ARBA00023125"/>
    </source>
</evidence>
<dbReference type="InterPro" id="IPR050679">
    <property type="entry name" value="Bact_HTH_transcr_reg"/>
</dbReference>
<dbReference type="EMBL" id="LT629758">
    <property type="protein sequence ID" value="SDT35137.1"/>
    <property type="molecule type" value="Genomic_DNA"/>
</dbReference>
<dbReference type="PROSITE" id="PS50949">
    <property type="entry name" value="HTH_GNTR"/>
    <property type="match status" value="1"/>
</dbReference>
<dbReference type="InterPro" id="IPR036390">
    <property type="entry name" value="WH_DNA-bd_sf"/>
</dbReference>
<dbReference type="CDD" id="cd07377">
    <property type="entry name" value="WHTH_GntR"/>
    <property type="match status" value="1"/>
</dbReference>
<keyword evidence="6" id="KW-1185">Reference proteome</keyword>
<dbReference type="OrthoDB" id="5450856at2"/>
<keyword evidence="2" id="KW-0238">DNA-binding</keyword>
<dbReference type="PRINTS" id="PR00035">
    <property type="entry name" value="HTHGNTR"/>
</dbReference>
<sequence length="80" mass="8732">MIDHEGPTPLYVQVADAIQARIEAGELLPDRPIPSENQLVQEYGIARGTARKAIQLLRERGLVVTVVGRGTFVVAEPRQG</sequence>
<dbReference type="GO" id="GO:0003700">
    <property type="term" value="F:DNA-binding transcription factor activity"/>
    <property type="evidence" value="ECO:0007669"/>
    <property type="project" value="InterPro"/>
</dbReference>
<dbReference type="InterPro" id="IPR000524">
    <property type="entry name" value="Tscrpt_reg_HTH_GntR"/>
</dbReference>
<proteinExistence type="predicted"/>
<dbReference type="Proteomes" id="UP000198688">
    <property type="component" value="Chromosome I"/>
</dbReference>
<dbReference type="GO" id="GO:0003677">
    <property type="term" value="F:DNA binding"/>
    <property type="evidence" value="ECO:0007669"/>
    <property type="project" value="UniProtKB-KW"/>
</dbReference>
<dbReference type="GO" id="GO:0045892">
    <property type="term" value="P:negative regulation of DNA-templated transcription"/>
    <property type="evidence" value="ECO:0007669"/>
    <property type="project" value="TreeGrafter"/>
</dbReference>
<dbReference type="PANTHER" id="PTHR44846">
    <property type="entry name" value="MANNOSYL-D-GLYCERATE TRANSPORT/METABOLISM SYSTEM REPRESSOR MNGR-RELATED"/>
    <property type="match status" value="1"/>
</dbReference>
<dbReference type="SMART" id="SM00345">
    <property type="entry name" value="HTH_GNTR"/>
    <property type="match status" value="1"/>
</dbReference>
<name>A0A1H1ZNI8_9ACTN</name>
<keyword evidence="1" id="KW-0805">Transcription regulation</keyword>